<dbReference type="SUPFAM" id="SSF160443">
    <property type="entry name" value="SMR domain-like"/>
    <property type="match status" value="1"/>
</dbReference>
<dbReference type="Pfam" id="PF01713">
    <property type="entry name" value="Smr"/>
    <property type="match status" value="1"/>
</dbReference>
<dbReference type="SMART" id="SM00463">
    <property type="entry name" value="SMR"/>
    <property type="match status" value="1"/>
</dbReference>
<dbReference type="RefSeq" id="WP_377166179.1">
    <property type="nucleotide sequence ID" value="NZ_JBHSMQ010000003.1"/>
</dbReference>
<protein>
    <submittedName>
        <fullName evidence="2">Smr/MutS family protein</fullName>
    </submittedName>
</protein>
<name>A0ABW0KP36_9BACT</name>
<feature type="domain" description="Smr" evidence="1">
    <location>
        <begin position="21"/>
        <end position="97"/>
    </location>
</feature>
<sequence length="98" mass="10818">MPADADEPIPEVVEHPIGPELDLHAFLPAEVGSLLPEYFAECRKRGILRVRIIHGKGSGSLRMGVHQLLRKSPAVQQFIWPADETSGSWGATWVILQP</sequence>
<accession>A0ABW0KP36</accession>
<dbReference type="Proteomes" id="UP001596052">
    <property type="component" value="Unassembled WGS sequence"/>
</dbReference>
<proteinExistence type="predicted"/>
<gene>
    <name evidence="2" type="ORF">ACFQDI_10405</name>
</gene>
<reference evidence="3" key="1">
    <citation type="journal article" date="2019" name="Int. J. Syst. Evol. Microbiol.">
        <title>The Global Catalogue of Microorganisms (GCM) 10K type strain sequencing project: providing services to taxonomists for standard genome sequencing and annotation.</title>
        <authorList>
            <consortium name="The Broad Institute Genomics Platform"/>
            <consortium name="The Broad Institute Genome Sequencing Center for Infectious Disease"/>
            <person name="Wu L."/>
            <person name="Ma J."/>
        </authorList>
    </citation>
    <scope>NUCLEOTIDE SEQUENCE [LARGE SCALE GENOMIC DNA]</scope>
    <source>
        <strain evidence="3">CGMCC 4.1469</strain>
    </source>
</reference>
<dbReference type="InterPro" id="IPR036063">
    <property type="entry name" value="Smr_dom_sf"/>
</dbReference>
<evidence type="ECO:0000259" key="1">
    <source>
        <dbReference type="PROSITE" id="PS50828"/>
    </source>
</evidence>
<dbReference type="EMBL" id="JBHSMQ010000003">
    <property type="protein sequence ID" value="MFC5455268.1"/>
    <property type="molecule type" value="Genomic_DNA"/>
</dbReference>
<keyword evidence="3" id="KW-1185">Reference proteome</keyword>
<organism evidence="2 3">
    <name type="scientific">Prosthecobacter fluviatilis</name>
    <dbReference type="NCBI Taxonomy" id="445931"/>
    <lineage>
        <taxon>Bacteria</taxon>
        <taxon>Pseudomonadati</taxon>
        <taxon>Verrucomicrobiota</taxon>
        <taxon>Verrucomicrobiia</taxon>
        <taxon>Verrucomicrobiales</taxon>
        <taxon>Verrucomicrobiaceae</taxon>
        <taxon>Prosthecobacter</taxon>
    </lineage>
</organism>
<evidence type="ECO:0000313" key="3">
    <source>
        <dbReference type="Proteomes" id="UP001596052"/>
    </source>
</evidence>
<dbReference type="PROSITE" id="PS50828">
    <property type="entry name" value="SMR"/>
    <property type="match status" value="1"/>
</dbReference>
<dbReference type="InterPro" id="IPR002625">
    <property type="entry name" value="Smr_dom"/>
</dbReference>
<comment type="caution">
    <text evidence="2">The sequence shown here is derived from an EMBL/GenBank/DDBJ whole genome shotgun (WGS) entry which is preliminary data.</text>
</comment>
<evidence type="ECO:0000313" key="2">
    <source>
        <dbReference type="EMBL" id="MFC5455268.1"/>
    </source>
</evidence>
<dbReference type="Gene3D" id="3.30.1370.110">
    <property type="match status" value="1"/>
</dbReference>